<name>A0A6A4VZI7_AMPAM</name>
<feature type="region of interest" description="Disordered" evidence="1">
    <location>
        <begin position="527"/>
        <end position="565"/>
    </location>
</feature>
<dbReference type="InterPro" id="IPR036397">
    <property type="entry name" value="RNaseH_sf"/>
</dbReference>
<dbReference type="AlphaFoldDB" id="A0A6A4VZI7"/>
<accession>A0A6A4VZI7</accession>
<feature type="compositionally biased region" description="Low complexity" evidence="1">
    <location>
        <begin position="659"/>
        <end position="674"/>
    </location>
</feature>
<reference evidence="2 3" key="1">
    <citation type="submission" date="2019-07" db="EMBL/GenBank/DDBJ databases">
        <title>Draft genome assembly of a fouling barnacle, Amphibalanus amphitrite (Darwin, 1854): The first reference genome for Thecostraca.</title>
        <authorList>
            <person name="Kim W."/>
        </authorList>
    </citation>
    <scope>NUCLEOTIDE SEQUENCE [LARGE SCALE GENOMIC DNA]</scope>
    <source>
        <strain evidence="2">SNU_AA5</strain>
        <tissue evidence="2">Soma without cirri and trophi</tissue>
    </source>
</reference>
<dbReference type="GO" id="GO:0003676">
    <property type="term" value="F:nucleic acid binding"/>
    <property type="evidence" value="ECO:0007669"/>
    <property type="project" value="InterPro"/>
</dbReference>
<dbReference type="OrthoDB" id="18585at2759"/>
<gene>
    <name evidence="2" type="primary">sick</name>
    <name evidence="2" type="ORF">FJT64_004342</name>
</gene>
<feature type="compositionally biased region" description="Polar residues" evidence="1">
    <location>
        <begin position="285"/>
        <end position="294"/>
    </location>
</feature>
<keyword evidence="3" id="KW-1185">Reference proteome</keyword>
<feature type="compositionally biased region" description="Polar residues" evidence="1">
    <location>
        <begin position="589"/>
        <end position="612"/>
    </location>
</feature>
<feature type="region of interest" description="Disordered" evidence="1">
    <location>
        <begin position="580"/>
        <end position="646"/>
    </location>
</feature>
<proteinExistence type="predicted"/>
<dbReference type="PANTHER" id="PTHR33198">
    <property type="entry name" value="ANK_REP_REGION DOMAIN-CONTAINING PROTEIN-RELATED"/>
    <property type="match status" value="1"/>
</dbReference>
<feature type="region of interest" description="Disordered" evidence="1">
    <location>
        <begin position="739"/>
        <end position="762"/>
    </location>
</feature>
<dbReference type="PANTHER" id="PTHR33198:SF20">
    <property type="entry name" value="RETROTRANSPOSON GAG DOMAIN-CONTAINING PROTEIN"/>
    <property type="match status" value="1"/>
</dbReference>
<feature type="region of interest" description="Disordered" evidence="1">
    <location>
        <begin position="659"/>
        <end position="701"/>
    </location>
</feature>
<evidence type="ECO:0000313" key="3">
    <source>
        <dbReference type="Proteomes" id="UP000440578"/>
    </source>
</evidence>
<evidence type="ECO:0000256" key="1">
    <source>
        <dbReference type="SAM" id="MobiDB-lite"/>
    </source>
</evidence>
<organism evidence="2 3">
    <name type="scientific">Amphibalanus amphitrite</name>
    <name type="common">Striped barnacle</name>
    <name type="synonym">Balanus amphitrite</name>
    <dbReference type="NCBI Taxonomy" id="1232801"/>
    <lineage>
        <taxon>Eukaryota</taxon>
        <taxon>Metazoa</taxon>
        <taxon>Ecdysozoa</taxon>
        <taxon>Arthropoda</taxon>
        <taxon>Crustacea</taxon>
        <taxon>Multicrustacea</taxon>
        <taxon>Cirripedia</taxon>
        <taxon>Thoracica</taxon>
        <taxon>Thoracicalcarea</taxon>
        <taxon>Balanomorpha</taxon>
        <taxon>Balanoidea</taxon>
        <taxon>Balanidae</taxon>
        <taxon>Amphibalaninae</taxon>
        <taxon>Amphibalanus</taxon>
    </lineage>
</organism>
<comment type="caution">
    <text evidence="2">The sequence shown here is derived from an EMBL/GenBank/DDBJ whole genome shotgun (WGS) entry which is preliminary data.</text>
</comment>
<dbReference type="Gene3D" id="3.30.420.10">
    <property type="entry name" value="Ribonuclease H-like superfamily/Ribonuclease H"/>
    <property type="match status" value="1"/>
</dbReference>
<protein>
    <submittedName>
        <fullName evidence="2">Protein sickie</fullName>
    </submittedName>
</protein>
<dbReference type="SUPFAM" id="SSF53098">
    <property type="entry name" value="Ribonuclease H-like"/>
    <property type="match status" value="1"/>
</dbReference>
<feature type="compositionally biased region" description="Low complexity" evidence="1">
    <location>
        <begin position="449"/>
        <end position="461"/>
    </location>
</feature>
<sequence length="762" mass="82393">MDFSVAPAPFLPAAGAEPGTAWPRWIRMFDNFLVAVGGGSFSAARKEAILLTCLGAEGQRIFESLPAAVKQEGEDQYAFTRRRLEAQFAPRQNVCVERYRFRSRVQQTEETVQQWVSILRQLASSCEYGDRTDEFIRDQVIERTNSSKLRQRLLMEGSDLTLERTLTISDTLESAEPAAVTEEELRDASASDECLDVIRGYLAGRWPRQRDVDPRATGFYQRLMIDVIGPMQGPQHERYGIVLCDMFSRWPEVALCRDATAASIISFLEAVFSREGLPAHPLLGTQKSCSQPLSNPKVYRPSGGGGRTSVWRVGTPPGLATMASDRPAYYSHTEPAGSATSQKAPHSAEFGGAARASQPAAPHFRQISQTQWKQALEGRDQRRLVSASHEPPAGRQHREQSQTPLGQQPRENGTSTSEPAVTAAAESPGLKLSRQKLRKSAAIYTKRPSSQTSVSSAGSAGLPPKDPEHRPRTKVKVSGSTQTTAELAGQPEQRRTHQLKSYSLTAPAAHQLAQAVRERVLAAGTLPTAGQRQRAANVSDGSLSDSNYSGYGEPRRAPAQRPSSAYTTYVGQQLAKTLRGSMTEAESLESVSSGASGLLSQSHSQRSGSLTQGRLMGGGQWEAGPSPRLSRSNSIRSTRSEKLNSGALLRAGSADEEAYYSAPAPGSPSRASFPLSPGAGRSSCGARASKDDDAHGSSLSLVSTTSSIYSAQEEKQASDHRRLKRELLESQEKVQTLTNQLTTNVSASTADQPITLTTSPSH</sequence>
<feature type="compositionally biased region" description="Polar residues" evidence="1">
    <location>
        <begin position="401"/>
        <end position="419"/>
    </location>
</feature>
<dbReference type="InterPro" id="IPR012337">
    <property type="entry name" value="RNaseH-like_sf"/>
</dbReference>
<evidence type="ECO:0000313" key="2">
    <source>
        <dbReference type="EMBL" id="KAF0298329.1"/>
    </source>
</evidence>
<dbReference type="EMBL" id="VIIS01001437">
    <property type="protein sequence ID" value="KAF0298329.1"/>
    <property type="molecule type" value="Genomic_DNA"/>
</dbReference>
<feature type="compositionally biased region" description="Polar residues" evidence="1">
    <location>
        <begin position="528"/>
        <end position="549"/>
    </location>
</feature>
<feature type="region of interest" description="Disordered" evidence="1">
    <location>
        <begin position="284"/>
        <end position="499"/>
    </location>
</feature>
<dbReference type="Proteomes" id="UP000440578">
    <property type="component" value="Unassembled WGS sequence"/>
</dbReference>